<keyword evidence="2" id="KW-0732">Signal</keyword>
<dbReference type="OrthoDB" id="74270at2759"/>
<name>A0A485KIF6_9STRA</name>
<dbReference type="EMBL" id="VJMH01004091">
    <property type="protein sequence ID" value="KAF0703832.1"/>
    <property type="molecule type" value="Genomic_DNA"/>
</dbReference>
<evidence type="ECO:0000313" key="3">
    <source>
        <dbReference type="EMBL" id="KAF0703832.1"/>
    </source>
</evidence>
<proteinExistence type="predicted"/>
<evidence type="ECO:0000313" key="5">
    <source>
        <dbReference type="Proteomes" id="UP000332933"/>
    </source>
</evidence>
<dbReference type="EMBL" id="CAADRA010004103">
    <property type="protein sequence ID" value="VFT84419.1"/>
    <property type="molecule type" value="Genomic_DNA"/>
</dbReference>
<reference evidence="3" key="2">
    <citation type="submission" date="2019-06" db="EMBL/GenBank/DDBJ databases">
        <title>Genomics analysis of Aphanomyces spp. identifies a new class of oomycete effector associated with host adaptation.</title>
        <authorList>
            <person name="Gaulin E."/>
        </authorList>
    </citation>
    <scope>NUCLEOTIDE SEQUENCE</scope>
    <source>
        <strain evidence="3">CBS 578.67</strain>
    </source>
</reference>
<evidence type="ECO:0000256" key="2">
    <source>
        <dbReference type="SAM" id="SignalP"/>
    </source>
</evidence>
<feature type="chain" id="PRO_5036355414" evidence="2">
    <location>
        <begin position="23"/>
        <end position="440"/>
    </location>
</feature>
<organism evidence="4 5">
    <name type="scientific">Aphanomyces stellatus</name>
    <dbReference type="NCBI Taxonomy" id="120398"/>
    <lineage>
        <taxon>Eukaryota</taxon>
        <taxon>Sar</taxon>
        <taxon>Stramenopiles</taxon>
        <taxon>Oomycota</taxon>
        <taxon>Saprolegniomycetes</taxon>
        <taxon>Saprolegniales</taxon>
        <taxon>Verrucalvaceae</taxon>
        <taxon>Aphanomyces</taxon>
    </lineage>
</organism>
<keyword evidence="1" id="KW-0472">Membrane</keyword>
<evidence type="ECO:0000313" key="4">
    <source>
        <dbReference type="EMBL" id="VFT84419.1"/>
    </source>
</evidence>
<feature type="transmembrane region" description="Helical" evidence="1">
    <location>
        <begin position="392"/>
        <end position="411"/>
    </location>
</feature>
<reference evidence="4 5" key="1">
    <citation type="submission" date="2019-03" db="EMBL/GenBank/DDBJ databases">
        <authorList>
            <person name="Gaulin E."/>
            <person name="Dumas B."/>
        </authorList>
    </citation>
    <scope>NUCLEOTIDE SEQUENCE [LARGE SCALE GENOMIC DNA]</scope>
    <source>
        <strain evidence="4">CBS 568.67</strain>
    </source>
</reference>
<dbReference type="AlphaFoldDB" id="A0A485KIF6"/>
<gene>
    <name evidence="4" type="primary">Aste57867_7510</name>
    <name evidence="3" type="ORF">As57867_007484</name>
    <name evidence="4" type="ORF">ASTE57867_7510</name>
</gene>
<keyword evidence="1" id="KW-0812">Transmembrane</keyword>
<protein>
    <submittedName>
        <fullName evidence="4">Aste57867_7510 protein</fullName>
    </submittedName>
</protein>
<accession>A0A485KIF6</accession>
<dbReference type="Proteomes" id="UP000332933">
    <property type="component" value="Unassembled WGS sequence"/>
</dbReference>
<evidence type="ECO:0000256" key="1">
    <source>
        <dbReference type="SAM" id="Phobius"/>
    </source>
</evidence>
<sequence>MTETQSTSEVLFIGACVFLVHAQEWRWPSLYEPAVIYRVNTKPQTATTMTPIEPQSNVQVKGPMAPSATKIVLLSLGNYTAFALGGLCAFLVVVDIIGNNWELNKFVGDAKHLFTPLLNINTTDDLLRHFCFPADLSPLSASNIGRWMVQTVVDQVHDNTNYYHLTMSQHLIQDPTNNVCGPLAKTYILKSAAIGSVVHLGTVEDQITFIRGNTLTHLFGSTKTDPQASAGDNATVLAVMGYVPGRVGLDMHLTTSVQVPPPSQPVAANVTMYRFFSKSFCSGCNPGTEMGMDTCGIVYSYNDTTNALVVHSSRAIFGTYHVLGFTFQKRLGAGLSIGIRILCLTFAVVTFGASQKTVRWTDPLSLDSWSKRLLHLLIPPIYRHSNHAFQFLYFYFNSDLIVMFYSAAILMDEDIAMVYARVMHRWAKPAGFNIWTNLRL</sequence>
<keyword evidence="1" id="KW-1133">Transmembrane helix</keyword>
<keyword evidence="5" id="KW-1185">Reference proteome</keyword>
<feature type="signal peptide" evidence="2">
    <location>
        <begin position="1"/>
        <end position="22"/>
    </location>
</feature>
<feature type="transmembrane region" description="Helical" evidence="1">
    <location>
        <begin position="71"/>
        <end position="97"/>
    </location>
</feature>
<feature type="transmembrane region" description="Helical" evidence="1">
    <location>
        <begin position="331"/>
        <end position="353"/>
    </location>
</feature>